<sequence length="217" mass="25684">MPIERSSREERQGSSLLTRPWRNAKIDNQTYFDLHSTVEGIDTKAIMTTRKGYIDLVDNGYLQLMEIPGKDLDSLSEKEILRVLLNYRLWLTRFTPDCQIETTTLPTNTDPQIKHLRHILADVRQNLKEVSEGSQRYLQLKDREDGLKVRIQVEQVIRKKNYNHEFILWLWGKTTEELDEVVSKAKRYGNSGFMPREIPSWKKFQIIKQYNNMNEKV</sequence>
<reference evidence="1 2" key="1">
    <citation type="submission" date="2018-05" db="EMBL/GenBank/DDBJ databases">
        <title>Complete genome sequences of Streptococcus sobrinus.</title>
        <authorList>
            <person name="Sales M."/>
            <person name="Jensen P.A."/>
        </authorList>
    </citation>
    <scope>NUCLEOTIDE SEQUENCE [LARGE SCALE GENOMIC DNA]</scope>
    <source>
        <strain evidence="1 2">SL1</strain>
    </source>
</reference>
<protein>
    <submittedName>
        <fullName evidence="1">Uncharacterized protein</fullName>
    </submittedName>
</protein>
<dbReference type="RefSeq" id="WP_002960218.1">
    <property type="nucleotide sequence ID" value="NZ_CP029490.1"/>
</dbReference>
<dbReference type="Proteomes" id="UP000245369">
    <property type="component" value="Chromosome"/>
</dbReference>
<evidence type="ECO:0000313" key="1">
    <source>
        <dbReference type="EMBL" id="AWN21438.1"/>
    </source>
</evidence>
<accession>A0ABN5LK77</accession>
<keyword evidence="2" id="KW-1185">Reference proteome</keyword>
<evidence type="ECO:0000313" key="2">
    <source>
        <dbReference type="Proteomes" id="UP000245369"/>
    </source>
</evidence>
<dbReference type="GeneID" id="93924626"/>
<dbReference type="EMBL" id="CP029490">
    <property type="protein sequence ID" value="AWN21438.1"/>
    <property type="molecule type" value="Genomic_DNA"/>
</dbReference>
<gene>
    <name evidence="1" type="ORF">DK182_08920</name>
</gene>
<organism evidence="1 2">
    <name type="scientific">Streptococcus sobrinus</name>
    <dbReference type="NCBI Taxonomy" id="1310"/>
    <lineage>
        <taxon>Bacteria</taxon>
        <taxon>Bacillati</taxon>
        <taxon>Bacillota</taxon>
        <taxon>Bacilli</taxon>
        <taxon>Lactobacillales</taxon>
        <taxon>Streptococcaceae</taxon>
        <taxon>Streptococcus</taxon>
    </lineage>
</organism>
<name>A0ABN5LK77_9STRE</name>
<proteinExistence type="predicted"/>